<dbReference type="GO" id="GO:0006629">
    <property type="term" value="P:lipid metabolic process"/>
    <property type="evidence" value="ECO:0007669"/>
    <property type="project" value="InterPro"/>
</dbReference>
<organism evidence="9 10">
    <name type="scientific">Aspergillus wentii DTO 134E9</name>
    <dbReference type="NCBI Taxonomy" id="1073089"/>
    <lineage>
        <taxon>Eukaryota</taxon>
        <taxon>Fungi</taxon>
        <taxon>Dikarya</taxon>
        <taxon>Ascomycota</taxon>
        <taxon>Pezizomycotina</taxon>
        <taxon>Eurotiomycetes</taxon>
        <taxon>Eurotiomycetidae</taxon>
        <taxon>Eurotiales</taxon>
        <taxon>Aspergillaceae</taxon>
        <taxon>Aspergillus</taxon>
        <taxon>Aspergillus subgen. Cremei</taxon>
    </lineage>
</organism>
<evidence type="ECO:0000313" key="9">
    <source>
        <dbReference type="EMBL" id="OJJ31333.1"/>
    </source>
</evidence>
<keyword evidence="4 7" id="KW-0812">Transmembrane</keyword>
<accession>A0A1L9R8X4</accession>
<dbReference type="Proteomes" id="UP000184383">
    <property type="component" value="Unassembled WGS sequence"/>
</dbReference>
<dbReference type="PANTHER" id="PTHR31595:SF27">
    <property type="entry name" value="WAX SYNTHASE DOMAIN-CONTAINING PROTEIN-RELATED"/>
    <property type="match status" value="1"/>
</dbReference>
<evidence type="ECO:0000256" key="5">
    <source>
        <dbReference type="ARBA" id="ARBA00022989"/>
    </source>
</evidence>
<keyword evidence="3" id="KW-0808">Transferase</keyword>
<feature type="transmembrane region" description="Helical" evidence="7">
    <location>
        <begin position="324"/>
        <end position="346"/>
    </location>
</feature>
<evidence type="ECO:0000256" key="2">
    <source>
        <dbReference type="ARBA" id="ARBA00007282"/>
    </source>
</evidence>
<name>A0A1L9R8X4_ASPWE</name>
<dbReference type="EMBL" id="KV878216">
    <property type="protein sequence ID" value="OJJ31333.1"/>
    <property type="molecule type" value="Genomic_DNA"/>
</dbReference>
<feature type="transmembrane region" description="Helical" evidence="7">
    <location>
        <begin position="267"/>
        <end position="286"/>
    </location>
</feature>
<dbReference type="RefSeq" id="XP_040685010.1">
    <property type="nucleotide sequence ID" value="XM_040828916.1"/>
</dbReference>
<feature type="transmembrane region" description="Helical" evidence="7">
    <location>
        <begin position="402"/>
        <end position="422"/>
    </location>
</feature>
<feature type="transmembrane region" description="Helical" evidence="7">
    <location>
        <begin position="202"/>
        <end position="221"/>
    </location>
</feature>
<evidence type="ECO:0000259" key="8">
    <source>
        <dbReference type="Pfam" id="PF13813"/>
    </source>
</evidence>
<feature type="transmembrane region" description="Helical" evidence="7">
    <location>
        <begin position="6"/>
        <end position="26"/>
    </location>
</feature>
<feature type="transmembrane region" description="Helical" evidence="7">
    <location>
        <begin position="33"/>
        <end position="53"/>
    </location>
</feature>
<dbReference type="GO" id="GO:0016020">
    <property type="term" value="C:membrane"/>
    <property type="evidence" value="ECO:0007669"/>
    <property type="project" value="UniProtKB-SubCell"/>
</dbReference>
<comment type="subcellular location">
    <subcellularLocation>
        <location evidence="1">Membrane</location>
        <topology evidence="1">Multi-pass membrane protein</topology>
    </subcellularLocation>
</comment>
<gene>
    <name evidence="9" type="ORF">ASPWEDRAFT_119576</name>
</gene>
<sequence length="426" mass="47614">MDILLSKFAPSLFGTIQTLLGTVLLAETQSNSPIRWLCFPFIAALTYFQVITGPNFSTAFMWNVAVGGAGFLLFLHLLNLLFITSIDLFPAQSDLENEKTTRNPNPMSRIERYQHAVRYIINFRGVGTKYQISKLPPFPVPYNSAPWPRAYFLLRQTAIIAWQCLLLDLIAVAMHQLTQTDRDYYFGNGMEFRLLTLSGKQLLARIFGVFVPCLLLLRVALDSSTRLCAVPLVLSGATSIDEWPPVFGSLRDAYTLRHFWGTSWHQFLRWPLTSCCTFVTLSLLGLSRPSLLERYTHLTLVFMLSGILHVVYYIASGITGGSSGAMLCFTSNAFGVVFEDAIIYCWRRALPGVETQRLAKCVGYIWVISYLCCTMAWWFYPALRLTPDAFAIVPSSGIADKVGVIGGWCIATIAGLALKVVFKADV</sequence>
<evidence type="ECO:0000313" key="10">
    <source>
        <dbReference type="Proteomes" id="UP000184383"/>
    </source>
</evidence>
<keyword evidence="10" id="KW-1185">Reference proteome</keyword>
<feature type="transmembrane region" description="Helical" evidence="7">
    <location>
        <begin position="358"/>
        <end position="380"/>
    </location>
</feature>
<reference evidence="10" key="1">
    <citation type="journal article" date="2017" name="Genome Biol.">
        <title>Comparative genomics reveals high biological diversity and specific adaptations in the industrially and medically important fungal genus Aspergillus.</title>
        <authorList>
            <person name="de Vries R.P."/>
            <person name="Riley R."/>
            <person name="Wiebenga A."/>
            <person name="Aguilar-Osorio G."/>
            <person name="Amillis S."/>
            <person name="Uchima C.A."/>
            <person name="Anderluh G."/>
            <person name="Asadollahi M."/>
            <person name="Askin M."/>
            <person name="Barry K."/>
            <person name="Battaglia E."/>
            <person name="Bayram O."/>
            <person name="Benocci T."/>
            <person name="Braus-Stromeyer S.A."/>
            <person name="Caldana C."/>
            <person name="Canovas D."/>
            <person name="Cerqueira G.C."/>
            <person name="Chen F."/>
            <person name="Chen W."/>
            <person name="Choi C."/>
            <person name="Clum A."/>
            <person name="Dos Santos R.A."/>
            <person name="Damasio A.R."/>
            <person name="Diallinas G."/>
            <person name="Emri T."/>
            <person name="Fekete E."/>
            <person name="Flipphi M."/>
            <person name="Freyberg S."/>
            <person name="Gallo A."/>
            <person name="Gournas C."/>
            <person name="Habgood R."/>
            <person name="Hainaut M."/>
            <person name="Harispe M.L."/>
            <person name="Henrissat B."/>
            <person name="Hilden K.S."/>
            <person name="Hope R."/>
            <person name="Hossain A."/>
            <person name="Karabika E."/>
            <person name="Karaffa L."/>
            <person name="Karanyi Z."/>
            <person name="Krasevec N."/>
            <person name="Kuo A."/>
            <person name="Kusch H."/>
            <person name="LaButti K."/>
            <person name="Lagendijk E.L."/>
            <person name="Lapidus A."/>
            <person name="Levasseur A."/>
            <person name="Lindquist E."/>
            <person name="Lipzen A."/>
            <person name="Logrieco A.F."/>
            <person name="MacCabe A."/>
            <person name="Maekelae M.R."/>
            <person name="Malavazi I."/>
            <person name="Melin P."/>
            <person name="Meyer V."/>
            <person name="Mielnichuk N."/>
            <person name="Miskei M."/>
            <person name="Molnar A.P."/>
            <person name="Mule G."/>
            <person name="Ngan C.Y."/>
            <person name="Orejas M."/>
            <person name="Orosz E."/>
            <person name="Ouedraogo J.P."/>
            <person name="Overkamp K.M."/>
            <person name="Park H.-S."/>
            <person name="Perrone G."/>
            <person name="Piumi F."/>
            <person name="Punt P.J."/>
            <person name="Ram A.F."/>
            <person name="Ramon A."/>
            <person name="Rauscher S."/>
            <person name="Record E."/>
            <person name="Riano-Pachon D.M."/>
            <person name="Robert V."/>
            <person name="Roehrig J."/>
            <person name="Ruller R."/>
            <person name="Salamov A."/>
            <person name="Salih N.S."/>
            <person name="Samson R.A."/>
            <person name="Sandor E."/>
            <person name="Sanguinetti M."/>
            <person name="Schuetze T."/>
            <person name="Sepcic K."/>
            <person name="Shelest E."/>
            <person name="Sherlock G."/>
            <person name="Sophianopoulou V."/>
            <person name="Squina F.M."/>
            <person name="Sun H."/>
            <person name="Susca A."/>
            <person name="Todd R.B."/>
            <person name="Tsang A."/>
            <person name="Unkles S.E."/>
            <person name="van de Wiele N."/>
            <person name="van Rossen-Uffink D."/>
            <person name="Oliveira J.V."/>
            <person name="Vesth T.C."/>
            <person name="Visser J."/>
            <person name="Yu J.-H."/>
            <person name="Zhou M."/>
            <person name="Andersen M.R."/>
            <person name="Archer D.B."/>
            <person name="Baker S.E."/>
            <person name="Benoit I."/>
            <person name="Brakhage A.A."/>
            <person name="Braus G.H."/>
            <person name="Fischer R."/>
            <person name="Frisvad J.C."/>
            <person name="Goldman G.H."/>
            <person name="Houbraken J."/>
            <person name="Oakley B."/>
            <person name="Pocsi I."/>
            <person name="Scazzocchio C."/>
            <person name="Seiboth B."/>
            <person name="vanKuyk P.A."/>
            <person name="Wortman J."/>
            <person name="Dyer P.S."/>
            <person name="Grigoriev I.V."/>
        </authorList>
    </citation>
    <scope>NUCLEOTIDE SEQUENCE [LARGE SCALE GENOMIC DNA]</scope>
    <source>
        <strain evidence="10">DTO 134E9</strain>
    </source>
</reference>
<proteinExistence type="inferred from homology"/>
<dbReference type="VEuPathDB" id="FungiDB:ASPWEDRAFT_119576"/>
<feature type="transmembrane region" description="Helical" evidence="7">
    <location>
        <begin position="59"/>
        <end position="83"/>
    </location>
</feature>
<comment type="similarity">
    <text evidence="2">Belongs to the wax synthase family.</text>
</comment>
<dbReference type="OrthoDB" id="1077582at2759"/>
<dbReference type="InterPro" id="IPR032805">
    <property type="entry name" value="Wax_synthase_dom"/>
</dbReference>
<evidence type="ECO:0000256" key="1">
    <source>
        <dbReference type="ARBA" id="ARBA00004141"/>
    </source>
</evidence>
<dbReference type="GeneID" id="63744764"/>
<dbReference type="PANTHER" id="PTHR31595">
    <property type="entry name" value="LONG-CHAIN-ALCOHOL O-FATTY-ACYLTRANSFERASE 3-RELATED"/>
    <property type="match status" value="1"/>
</dbReference>
<dbReference type="GO" id="GO:0008374">
    <property type="term" value="F:O-acyltransferase activity"/>
    <property type="evidence" value="ECO:0007669"/>
    <property type="project" value="InterPro"/>
</dbReference>
<protein>
    <recommendedName>
        <fullName evidence="8">Wax synthase domain-containing protein</fullName>
    </recommendedName>
</protein>
<feature type="transmembrane region" description="Helical" evidence="7">
    <location>
        <begin position="298"/>
        <end position="318"/>
    </location>
</feature>
<dbReference type="Pfam" id="PF13813">
    <property type="entry name" value="MBOAT_2"/>
    <property type="match status" value="1"/>
</dbReference>
<dbReference type="AlphaFoldDB" id="A0A1L9R8X4"/>
<evidence type="ECO:0000256" key="3">
    <source>
        <dbReference type="ARBA" id="ARBA00022679"/>
    </source>
</evidence>
<evidence type="ECO:0000256" key="6">
    <source>
        <dbReference type="ARBA" id="ARBA00023136"/>
    </source>
</evidence>
<evidence type="ECO:0000256" key="7">
    <source>
        <dbReference type="SAM" id="Phobius"/>
    </source>
</evidence>
<feature type="domain" description="Wax synthase" evidence="8">
    <location>
        <begin position="243"/>
        <end position="330"/>
    </location>
</feature>
<dbReference type="InterPro" id="IPR044851">
    <property type="entry name" value="Wax_synthase"/>
</dbReference>
<keyword evidence="6 7" id="KW-0472">Membrane</keyword>
<keyword evidence="5 7" id="KW-1133">Transmembrane helix</keyword>
<evidence type="ECO:0000256" key="4">
    <source>
        <dbReference type="ARBA" id="ARBA00022692"/>
    </source>
</evidence>